<dbReference type="GO" id="GO:0005524">
    <property type="term" value="F:ATP binding"/>
    <property type="evidence" value="ECO:0007669"/>
    <property type="project" value="UniProtKB-UniRule"/>
</dbReference>
<dbReference type="InterPro" id="IPR027256">
    <property type="entry name" value="P-typ_ATPase_IB"/>
</dbReference>
<keyword evidence="10 17" id="KW-0067">ATP-binding</keyword>
<feature type="domain" description="HMA" evidence="18">
    <location>
        <begin position="323"/>
        <end position="389"/>
    </location>
</feature>
<feature type="domain" description="HMA" evidence="18">
    <location>
        <begin position="224"/>
        <end position="290"/>
    </location>
</feature>
<dbReference type="SFLD" id="SFLDS00003">
    <property type="entry name" value="Haloacid_Dehalogenase"/>
    <property type="match status" value="1"/>
</dbReference>
<dbReference type="GO" id="GO:0043682">
    <property type="term" value="F:P-type divalent copper transporter activity"/>
    <property type="evidence" value="ECO:0007669"/>
    <property type="project" value="TreeGrafter"/>
</dbReference>
<dbReference type="NCBIfam" id="TIGR01494">
    <property type="entry name" value="ATPase_P-type"/>
    <property type="match status" value="2"/>
</dbReference>
<dbReference type="NCBIfam" id="TIGR01525">
    <property type="entry name" value="ATPase-IB_hvy"/>
    <property type="match status" value="1"/>
</dbReference>
<keyword evidence="6 17" id="KW-0479">Metal-binding</keyword>
<dbReference type="NCBIfam" id="TIGR00003">
    <property type="entry name" value="copper ion binding protein"/>
    <property type="match status" value="5"/>
</dbReference>
<dbReference type="Gene3D" id="3.40.50.1000">
    <property type="entry name" value="HAD superfamily/HAD-like"/>
    <property type="match status" value="1"/>
</dbReference>
<feature type="transmembrane region" description="Helical" evidence="17">
    <location>
        <begin position="1194"/>
        <end position="1215"/>
    </location>
</feature>
<dbReference type="Gene3D" id="3.40.1110.10">
    <property type="entry name" value="Calcium-transporting ATPase, cytoplasmic domain N"/>
    <property type="match status" value="1"/>
</dbReference>
<dbReference type="EC" id="7.2.2.8" evidence="3"/>
<dbReference type="InterPro" id="IPR017969">
    <property type="entry name" value="Heavy-metal-associated_CS"/>
</dbReference>
<dbReference type="Proteomes" id="UP001367676">
    <property type="component" value="Unassembled WGS sequence"/>
</dbReference>
<comment type="similarity">
    <text evidence="2 17">Belongs to the cation transport ATPase (P-type) (TC 3.A.3) family. Type IB subfamily.</text>
</comment>
<dbReference type="InterPro" id="IPR008250">
    <property type="entry name" value="ATPase_P-typ_transduc_dom_A_sf"/>
</dbReference>
<evidence type="ECO:0000256" key="5">
    <source>
        <dbReference type="ARBA" id="ARBA00022692"/>
    </source>
</evidence>
<name>A0AAN9XYM8_9HEMI</name>
<keyword evidence="4" id="KW-0813">Transport</keyword>
<dbReference type="GO" id="GO:0016887">
    <property type="term" value="F:ATP hydrolysis activity"/>
    <property type="evidence" value="ECO:0007669"/>
    <property type="project" value="InterPro"/>
</dbReference>
<dbReference type="InterPro" id="IPR036163">
    <property type="entry name" value="HMA_dom_sf"/>
</dbReference>
<reference evidence="19 20" key="1">
    <citation type="submission" date="2024-03" db="EMBL/GenBank/DDBJ databases">
        <title>Adaptation during the transition from Ophiocordyceps entomopathogen to insect associate is accompanied by gene loss and intensified selection.</title>
        <authorList>
            <person name="Ward C.M."/>
            <person name="Onetto C.A."/>
            <person name="Borneman A.R."/>
        </authorList>
    </citation>
    <scope>NUCLEOTIDE SEQUENCE [LARGE SCALE GENOMIC DNA]</scope>
    <source>
        <strain evidence="19">AWRI1</strain>
        <tissue evidence="19">Single Adult Female</tissue>
    </source>
</reference>
<evidence type="ECO:0000256" key="16">
    <source>
        <dbReference type="ARBA" id="ARBA00023136"/>
    </source>
</evidence>
<dbReference type="GO" id="GO:0005507">
    <property type="term" value="F:copper ion binding"/>
    <property type="evidence" value="ECO:0007669"/>
    <property type="project" value="InterPro"/>
</dbReference>
<keyword evidence="11" id="KW-0460">Magnesium</keyword>
<evidence type="ECO:0000256" key="13">
    <source>
        <dbReference type="ARBA" id="ARBA00022989"/>
    </source>
</evidence>
<dbReference type="Gene3D" id="2.70.150.10">
    <property type="entry name" value="Calcium-transporting ATPase, cytoplasmic transduction domain A"/>
    <property type="match status" value="1"/>
</dbReference>
<dbReference type="InterPro" id="IPR036412">
    <property type="entry name" value="HAD-like_sf"/>
</dbReference>
<keyword evidence="16 17" id="KW-0472">Membrane</keyword>
<evidence type="ECO:0000256" key="7">
    <source>
        <dbReference type="ARBA" id="ARBA00022737"/>
    </source>
</evidence>
<keyword evidence="5 17" id="KW-0812">Transmembrane</keyword>
<dbReference type="SUPFAM" id="SSF81653">
    <property type="entry name" value="Calcium ATPase, transduction domain A"/>
    <property type="match status" value="1"/>
</dbReference>
<evidence type="ECO:0000256" key="6">
    <source>
        <dbReference type="ARBA" id="ARBA00022723"/>
    </source>
</evidence>
<dbReference type="PANTHER" id="PTHR43520:SF8">
    <property type="entry name" value="P-TYPE CU(+) TRANSPORTER"/>
    <property type="match status" value="1"/>
</dbReference>
<feature type="transmembrane region" description="Helical" evidence="17">
    <location>
        <begin position="491"/>
        <end position="511"/>
    </location>
</feature>
<sequence>MTLSSVVFQIRGMTCISCVAKIQSAVDKISGVHTILVEFDKNEAEVLYDQNIVTMNTIKQTIENLGYEVLPGLSYVTKRFFIVGMRCKSCVRKIEKRINEIIGIKDVKVNLENKYADICFDPAITNETYLKDCLVEMGYTVTIAEDNKELTIYINGMKCKSCVNKITTALSAKNGVLSVNVNLEQKLAKVTYNESGILPQEMCNFLVELGFPSSLEAPESVELASCVVKIRGMRCHSCVNKIQNSVLNHSGISSCTVSLENEEANITYNKNELTTEQIVQLVQDLNYEVWLQGSGEEKTANHSSNGVLKEKDFYSLKLEENEDKCYLHIKGMTCASCVSAIEKFCQKLKGVNSILVALLAAKAEVKYDPQVTKASEIAKAITDLGFPTTVINDQDSRETEVELLITGMTCASCVNKIETNIRKIRGVSFASVALTTQKGKFKYDPEVIGPRDIIDGVRSLGFGCDMVNNKSKDYIAYLDQREEILKWKNSFLISLIFGVPCMVIMLYYMLGMTLFHYIKHEDMCCVIAGLSTENLLMFLLSTPVQFVAGWHFHVQAFRAVKHGTTNMDVLISLATTISYVYSVFVLLMAIGLHRGSSPQTFFDTPPMLFLFISLGRWLEHIAKGKTSEALSRLLSLKATDALLVSVGPDFEILSEKQIVVELVQRGDVLKVLPGAKVPVDGKVIYGTSSCDESLITGESMPVQKKKGSMVIGGSINQNGMLLMVATHTGDTTTLAQIVRLVEEAQTSKAPIQQYADKIAGYFVPFVIAISVTTLLVWIAIGYSYFEWIPFSADRIGMNTDEIIIQYAFRCALSVLAIACPCALGLATPTAVMVGTGVGALNGVFIKGAEPLENAHKVNCIVFDKTGTLTKGVPMVTRMAVFVEERICALPKLMVSLATAEANSEHPLASAIVKFVKETFSMEITGKCAQFQAIPGCGLRCVVSHGETMLDHISRSETFINFDNVFRSFKSETSSTAVNLNNVEVEFVRQAVGDSTNPKIDTLINTEEKNKDTDFAQVIIGNREWMNRNGINVPEYVDQKMTQEEEYGHTAVLCAIDGVLIAMISVSDVVKSEAHLVVYTLKKRGLEVILLTGDNRKTALAVARQVGISHVFAEVLPTHKVAKIQKLQEAGKRVAMVGDGVNDSPALAQSDVGIAIASGTDVAVEAADIVLMRNDLLDVVGALDLSRTTVRRIRLNFVFASLYNLIGIPVAAGVFTSFGLVLLPWMASAAMALSSVSVVVSSLLLKTYTKPTKESLQTADYLNTLETPSLRFLDPDSISIHRGLDDIPKPNFGRSTSSTLNRFFGKGNCEASGHLLASPTDEQDDFNVSFCDSSNSTKVIYSSV</sequence>
<dbReference type="Pfam" id="PF00122">
    <property type="entry name" value="E1-E2_ATPase"/>
    <property type="match status" value="1"/>
</dbReference>
<protein>
    <recommendedName>
        <fullName evidence="3">P-type Cu(+) transporter</fullName>
        <ecNumber evidence="3">7.2.2.8</ecNumber>
    </recommendedName>
</protein>
<keyword evidence="13 17" id="KW-1133">Transmembrane helix</keyword>
<dbReference type="InterPro" id="IPR023298">
    <property type="entry name" value="ATPase_P-typ_TM_dom_sf"/>
</dbReference>
<dbReference type="EMBL" id="JBBCAQ010000036">
    <property type="protein sequence ID" value="KAK7575671.1"/>
    <property type="molecule type" value="Genomic_DNA"/>
</dbReference>
<feature type="domain" description="HMA" evidence="18">
    <location>
        <begin position="148"/>
        <end position="214"/>
    </location>
</feature>
<dbReference type="FunFam" id="3.40.50.1000:FF:000031">
    <property type="entry name" value="Probable copper-transporting ATPase HMA5"/>
    <property type="match status" value="1"/>
</dbReference>
<feature type="transmembrane region" description="Helical" evidence="17">
    <location>
        <begin position="758"/>
        <end position="782"/>
    </location>
</feature>
<evidence type="ECO:0000256" key="11">
    <source>
        <dbReference type="ARBA" id="ARBA00022842"/>
    </source>
</evidence>
<evidence type="ECO:0000259" key="18">
    <source>
        <dbReference type="PROSITE" id="PS50846"/>
    </source>
</evidence>
<feature type="domain" description="HMA" evidence="18">
    <location>
        <begin position="399"/>
        <end position="465"/>
    </location>
</feature>
<feature type="domain" description="HMA" evidence="18">
    <location>
        <begin position="4"/>
        <end position="70"/>
    </location>
</feature>
<feature type="domain" description="HMA" evidence="18">
    <location>
        <begin position="76"/>
        <end position="142"/>
    </location>
</feature>
<evidence type="ECO:0000256" key="3">
    <source>
        <dbReference type="ARBA" id="ARBA00012517"/>
    </source>
</evidence>
<dbReference type="InterPro" id="IPR006121">
    <property type="entry name" value="HMA_dom"/>
</dbReference>
<comment type="subcellular location">
    <subcellularLocation>
        <location evidence="1">Golgi apparatus</location>
        <location evidence="1">trans-Golgi network membrane</location>
        <topology evidence="1">Multi-pass membrane protein</topology>
    </subcellularLocation>
    <subcellularLocation>
        <location evidence="17">Membrane</location>
    </subcellularLocation>
</comment>
<evidence type="ECO:0000256" key="9">
    <source>
        <dbReference type="ARBA" id="ARBA00022796"/>
    </source>
</evidence>
<evidence type="ECO:0000256" key="14">
    <source>
        <dbReference type="ARBA" id="ARBA00023008"/>
    </source>
</evidence>
<dbReference type="InterPro" id="IPR018303">
    <property type="entry name" value="ATPase_P-typ_P_site"/>
</dbReference>
<evidence type="ECO:0000313" key="19">
    <source>
        <dbReference type="EMBL" id="KAK7575671.1"/>
    </source>
</evidence>
<dbReference type="SUPFAM" id="SSF81665">
    <property type="entry name" value="Calcium ATPase, transmembrane domain M"/>
    <property type="match status" value="1"/>
</dbReference>
<dbReference type="PRINTS" id="PR00119">
    <property type="entry name" value="CATATPASE"/>
</dbReference>
<dbReference type="FunFam" id="2.70.150.10:FF:000002">
    <property type="entry name" value="Copper-transporting ATPase 1, putative"/>
    <property type="match status" value="1"/>
</dbReference>
<dbReference type="PANTHER" id="PTHR43520">
    <property type="entry name" value="ATP7, ISOFORM B"/>
    <property type="match status" value="1"/>
</dbReference>
<evidence type="ECO:0000256" key="1">
    <source>
        <dbReference type="ARBA" id="ARBA00004166"/>
    </source>
</evidence>
<dbReference type="GO" id="GO:0140581">
    <property type="term" value="F:P-type monovalent copper transporter activity"/>
    <property type="evidence" value="ECO:0007669"/>
    <property type="project" value="UniProtKB-EC"/>
</dbReference>
<dbReference type="Gene3D" id="3.30.70.100">
    <property type="match status" value="6"/>
</dbReference>
<dbReference type="InterPro" id="IPR059000">
    <property type="entry name" value="ATPase_P-type_domA"/>
</dbReference>
<evidence type="ECO:0000256" key="8">
    <source>
        <dbReference type="ARBA" id="ARBA00022741"/>
    </source>
</evidence>
<dbReference type="Gene3D" id="1.20.1110.10">
    <property type="entry name" value="Calcium-transporting ATPase, transmembrane domain"/>
    <property type="match status" value="1"/>
</dbReference>
<dbReference type="PRINTS" id="PR00942">
    <property type="entry name" value="CUATPASEI"/>
</dbReference>
<dbReference type="SFLD" id="SFLDG00002">
    <property type="entry name" value="C1.7:_P-type_atpase_like"/>
    <property type="match status" value="1"/>
</dbReference>
<evidence type="ECO:0000256" key="15">
    <source>
        <dbReference type="ARBA" id="ARBA00023065"/>
    </source>
</evidence>
<dbReference type="InterPro" id="IPR023299">
    <property type="entry name" value="ATPase_P-typ_cyto_dom_N"/>
</dbReference>
<feature type="transmembrane region" description="Helical" evidence="17">
    <location>
        <begin position="802"/>
        <end position="826"/>
    </location>
</feature>
<accession>A0AAN9XYM8</accession>
<keyword evidence="12" id="KW-1278">Translocase</keyword>
<proteinExistence type="inferred from homology"/>
<keyword evidence="9" id="KW-0187">Copper transport</keyword>
<dbReference type="PROSITE" id="PS01047">
    <property type="entry name" value="HMA_1"/>
    <property type="match status" value="5"/>
</dbReference>
<keyword evidence="7" id="KW-0677">Repeat</keyword>
<dbReference type="FunFam" id="3.30.70.100:FF:000001">
    <property type="entry name" value="ATPase copper transporting beta"/>
    <property type="match status" value="6"/>
</dbReference>
<feature type="transmembrane region" description="Helical" evidence="17">
    <location>
        <begin position="570"/>
        <end position="592"/>
    </location>
</feature>
<dbReference type="InterPro" id="IPR044492">
    <property type="entry name" value="P_typ_ATPase_HD_dom"/>
</dbReference>
<dbReference type="PROSITE" id="PS50846">
    <property type="entry name" value="HMA_2"/>
    <property type="match status" value="6"/>
</dbReference>
<dbReference type="InterPro" id="IPR001757">
    <property type="entry name" value="P_typ_ATPase"/>
</dbReference>
<dbReference type="SUPFAM" id="SSF55008">
    <property type="entry name" value="HMA, heavy metal-associated domain"/>
    <property type="match status" value="6"/>
</dbReference>
<evidence type="ECO:0000256" key="12">
    <source>
        <dbReference type="ARBA" id="ARBA00022967"/>
    </source>
</evidence>
<dbReference type="InterPro" id="IPR006122">
    <property type="entry name" value="HMA_Cu_ion-bd"/>
</dbReference>
<evidence type="ECO:0000256" key="2">
    <source>
        <dbReference type="ARBA" id="ARBA00006024"/>
    </source>
</evidence>
<dbReference type="SUPFAM" id="SSF56784">
    <property type="entry name" value="HAD-like"/>
    <property type="match status" value="1"/>
</dbReference>
<dbReference type="GO" id="GO:0005802">
    <property type="term" value="C:trans-Golgi network"/>
    <property type="evidence" value="ECO:0007669"/>
    <property type="project" value="UniProtKB-ARBA"/>
</dbReference>
<organism evidence="19 20">
    <name type="scientific">Parthenolecanium corni</name>
    <dbReference type="NCBI Taxonomy" id="536013"/>
    <lineage>
        <taxon>Eukaryota</taxon>
        <taxon>Metazoa</taxon>
        <taxon>Ecdysozoa</taxon>
        <taxon>Arthropoda</taxon>
        <taxon>Hexapoda</taxon>
        <taxon>Insecta</taxon>
        <taxon>Pterygota</taxon>
        <taxon>Neoptera</taxon>
        <taxon>Paraneoptera</taxon>
        <taxon>Hemiptera</taxon>
        <taxon>Sternorrhyncha</taxon>
        <taxon>Coccoidea</taxon>
        <taxon>Coccidae</taxon>
        <taxon>Parthenolecanium</taxon>
    </lineage>
</organism>
<dbReference type="GO" id="GO:0016020">
    <property type="term" value="C:membrane"/>
    <property type="evidence" value="ECO:0007669"/>
    <property type="project" value="UniProtKB-SubCell"/>
</dbReference>
<feature type="transmembrane region" description="Helical" evidence="17">
    <location>
        <begin position="1221"/>
        <end position="1244"/>
    </location>
</feature>
<keyword evidence="8 17" id="KW-0547">Nucleotide-binding</keyword>
<feature type="transmembrane region" description="Helical" evidence="17">
    <location>
        <begin position="523"/>
        <end position="550"/>
    </location>
</feature>
<evidence type="ECO:0000256" key="4">
    <source>
        <dbReference type="ARBA" id="ARBA00022448"/>
    </source>
</evidence>
<comment type="caution">
    <text evidence="19">The sequence shown here is derived from an EMBL/GenBank/DDBJ whole genome shotgun (WGS) entry which is preliminary data.</text>
</comment>
<evidence type="ECO:0000256" key="10">
    <source>
        <dbReference type="ARBA" id="ARBA00022840"/>
    </source>
</evidence>
<dbReference type="Pfam" id="PF00403">
    <property type="entry name" value="HMA"/>
    <property type="match status" value="6"/>
</dbReference>
<keyword evidence="14" id="KW-0186">Copper</keyword>
<dbReference type="CDD" id="cd00371">
    <property type="entry name" value="HMA"/>
    <property type="match status" value="6"/>
</dbReference>
<dbReference type="SFLD" id="SFLDF00027">
    <property type="entry name" value="p-type_atpase"/>
    <property type="match status" value="1"/>
</dbReference>
<gene>
    <name evidence="19" type="ORF">V9T40_011957</name>
</gene>
<keyword evidence="20" id="KW-1185">Reference proteome</keyword>
<dbReference type="SUPFAM" id="SSF81660">
    <property type="entry name" value="Metal cation-transporting ATPase, ATP-binding domain N"/>
    <property type="match status" value="1"/>
</dbReference>
<dbReference type="CDD" id="cd02094">
    <property type="entry name" value="P-type_ATPase_Cu-like"/>
    <property type="match status" value="1"/>
</dbReference>
<dbReference type="GO" id="GO:0055070">
    <property type="term" value="P:copper ion homeostasis"/>
    <property type="evidence" value="ECO:0007669"/>
    <property type="project" value="TreeGrafter"/>
</dbReference>
<keyword evidence="15" id="KW-0406">Ion transport</keyword>
<dbReference type="PROSITE" id="PS00154">
    <property type="entry name" value="ATPASE_E1_E2"/>
    <property type="match status" value="1"/>
</dbReference>
<evidence type="ECO:0000256" key="17">
    <source>
        <dbReference type="RuleBase" id="RU362081"/>
    </source>
</evidence>
<evidence type="ECO:0000313" key="20">
    <source>
        <dbReference type="Proteomes" id="UP001367676"/>
    </source>
</evidence>
<dbReference type="InterPro" id="IPR023214">
    <property type="entry name" value="HAD_sf"/>
</dbReference>
<dbReference type="Pfam" id="PF00702">
    <property type="entry name" value="Hydrolase"/>
    <property type="match status" value="1"/>
</dbReference>